<dbReference type="CDD" id="cd03028">
    <property type="entry name" value="GRX_PICOT_like"/>
    <property type="match status" value="2"/>
</dbReference>
<keyword evidence="1" id="KW-0479">Metal-binding</keyword>
<evidence type="ECO:0000313" key="7">
    <source>
        <dbReference type="Proteomes" id="UP001158576"/>
    </source>
</evidence>
<feature type="domain" description="Glutaredoxin" evidence="5">
    <location>
        <begin position="137"/>
        <end position="207"/>
    </location>
</feature>
<dbReference type="PROSITE" id="PS51354">
    <property type="entry name" value="GLUTAREDOXIN_2"/>
    <property type="match status" value="2"/>
</dbReference>
<keyword evidence="2" id="KW-0408">Iron</keyword>
<proteinExistence type="predicted"/>
<reference evidence="6 7" key="1">
    <citation type="submission" date="2021-04" db="EMBL/GenBank/DDBJ databases">
        <authorList>
            <person name="Bliznina A."/>
        </authorList>
    </citation>
    <scope>NUCLEOTIDE SEQUENCE [LARGE SCALE GENOMIC DNA]</scope>
</reference>
<accession>A0ABN7SHN8</accession>
<evidence type="ECO:0000256" key="3">
    <source>
        <dbReference type="ARBA" id="ARBA00023014"/>
    </source>
</evidence>
<feature type="domain" description="Glutaredoxin" evidence="5">
    <location>
        <begin position="245"/>
        <end position="309"/>
    </location>
</feature>
<dbReference type="PANTHER" id="PTHR10293:SF73">
    <property type="entry name" value="GLUTAREDOXIN-3"/>
    <property type="match status" value="1"/>
</dbReference>
<evidence type="ECO:0000313" key="6">
    <source>
        <dbReference type="EMBL" id="CAG5098055.1"/>
    </source>
</evidence>
<dbReference type="InterPro" id="IPR002109">
    <property type="entry name" value="Glutaredoxin"/>
</dbReference>
<gene>
    <name evidence="6" type="ORF">OKIOD_LOCUS6908</name>
</gene>
<organism evidence="6 7">
    <name type="scientific">Oikopleura dioica</name>
    <name type="common">Tunicate</name>
    <dbReference type="NCBI Taxonomy" id="34765"/>
    <lineage>
        <taxon>Eukaryota</taxon>
        <taxon>Metazoa</taxon>
        <taxon>Chordata</taxon>
        <taxon>Tunicata</taxon>
        <taxon>Appendicularia</taxon>
        <taxon>Copelata</taxon>
        <taxon>Oikopleuridae</taxon>
        <taxon>Oikopleura</taxon>
    </lineage>
</organism>
<dbReference type="InterPro" id="IPR036249">
    <property type="entry name" value="Thioredoxin-like_sf"/>
</dbReference>
<evidence type="ECO:0000256" key="1">
    <source>
        <dbReference type="ARBA" id="ARBA00022723"/>
    </source>
</evidence>
<evidence type="ECO:0000259" key="5">
    <source>
        <dbReference type="Pfam" id="PF00462"/>
    </source>
</evidence>
<dbReference type="Proteomes" id="UP001158576">
    <property type="component" value="Chromosome XSR"/>
</dbReference>
<keyword evidence="7" id="KW-1185">Reference proteome</keyword>
<dbReference type="SUPFAM" id="SSF52833">
    <property type="entry name" value="Thioredoxin-like"/>
    <property type="match status" value="3"/>
</dbReference>
<dbReference type="InterPro" id="IPR004480">
    <property type="entry name" value="Monothiol_GRX-rel"/>
</dbReference>
<dbReference type="Gene3D" id="3.40.30.10">
    <property type="entry name" value="Glutaredoxin"/>
    <property type="match status" value="3"/>
</dbReference>
<dbReference type="PANTHER" id="PTHR10293">
    <property type="entry name" value="GLUTAREDOXIN FAMILY MEMBER"/>
    <property type="match status" value="1"/>
</dbReference>
<dbReference type="Pfam" id="PF00085">
    <property type="entry name" value="Thioredoxin"/>
    <property type="match status" value="1"/>
</dbReference>
<feature type="domain" description="Thioredoxin" evidence="4">
    <location>
        <begin position="14"/>
        <end position="100"/>
    </location>
</feature>
<protein>
    <submittedName>
        <fullName evidence="6">Oidioi.mRNA.OKI2018_I69.XSR.g15350.t1.cds</fullName>
    </submittedName>
</protein>
<dbReference type="InterPro" id="IPR013766">
    <property type="entry name" value="Thioredoxin_domain"/>
</dbReference>
<keyword evidence="3" id="KW-0411">Iron-sulfur</keyword>
<sequence length="329" mass="36718">MTVVDVKSSADFDVLAQGFLVVHFWADWAEQCKQIDTVLAALQQIHQQKATFARCEAEAVDEVAKRFQISAVPTCVLIVKGVEVARVNGADPAQLTAAVAKYLAAPKGADEPNPTHKSESGETLTQRLHRLTHKSGIVLFMKGIPSEPKCKFSRATMELLNQVQSDFLSNKDFSSFNILKDEDVRQGIKEYSKWPTFPQLYINGDLVGGLDVMKEMHEEGELLESIESANSLNTKLKWLTHKSPVVLFMKGSPNEPKCGFSRKMIALLQEACLDFDHFDILSDETVRQELKTYSKWPTYPQLYNKGELVGGLDVCVELHENGELSDLGK</sequence>
<name>A0ABN7SHN8_OIKDI</name>
<evidence type="ECO:0000259" key="4">
    <source>
        <dbReference type="Pfam" id="PF00085"/>
    </source>
</evidence>
<evidence type="ECO:0000256" key="2">
    <source>
        <dbReference type="ARBA" id="ARBA00023004"/>
    </source>
</evidence>
<dbReference type="EMBL" id="OU015569">
    <property type="protein sequence ID" value="CAG5098055.1"/>
    <property type="molecule type" value="Genomic_DNA"/>
</dbReference>
<dbReference type="InterPro" id="IPR033658">
    <property type="entry name" value="GRX_PICOT-like"/>
</dbReference>
<dbReference type="Pfam" id="PF00462">
    <property type="entry name" value="Glutaredoxin"/>
    <property type="match status" value="2"/>
</dbReference>